<dbReference type="SMART" id="SM00822">
    <property type="entry name" value="PKS_KR"/>
    <property type="match status" value="1"/>
</dbReference>
<dbReference type="Pfam" id="PF00698">
    <property type="entry name" value="Acyl_transf_1"/>
    <property type="match status" value="1"/>
</dbReference>
<dbReference type="OrthoDB" id="4537517at2"/>
<dbReference type="SUPFAM" id="SSF55048">
    <property type="entry name" value="Probable ACP-binding domain of malonyl-CoA ACP transacylase"/>
    <property type="match status" value="1"/>
</dbReference>
<name>A0A171B404_9ACTN</name>
<dbReference type="InterPro" id="IPR049552">
    <property type="entry name" value="PKS_DH_N"/>
</dbReference>
<dbReference type="Pfam" id="PF00109">
    <property type="entry name" value="ketoacyl-synt"/>
    <property type="match status" value="1"/>
</dbReference>
<dbReference type="Gene3D" id="3.40.47.10">
    <property type="match status" value="1"/>
</dbReference>
<dbReference type="SUPFAM" id="SSF52151">
    <property type="entry name" value="FabD/lysophospholipase-like"/>
    <property type="match status" value="1"/>
</dbReference>
<dbReference type="GO" id="GO:0005886">
    <property type="term" value="C:plasma membrane"/>
    <property type="evidence" value="ECO:0007669"/>
    <property type="project" value="TreeGrafter"/>
</dbReference>
<dbReference type="GO" id="GO:0031177">
    <property type="term" value="F:phosphopantetheine binding"/>
    <property type="evidence" value="ECO:0007669"/>
    <property type="project" value="InterPro"/>
</dbReference>
<dbReference type="Gene3D" id="3.40.50.720">
    <property type="entry name" value="NAD(P)-binding Rossmann-like Domain"/>
    <property type="match status" value="1"/>
</dbReference>
<dbReference type="InterPro" id="IPR050091">
    <property type="entry name" value="PKS_NRPS_Biosynth_Enz"/>
</dbReference>
<keyword evidence="2" id="KW-0597">Phosphoprotein</keyword>
<dbReference type="STRING" id="161355.PS9374_00268"/>
<dbReference type="CDD" id="cd08955">
    <property type="entry name" value="KR_2_FAS_SDR_x"/>
    <property type="match status" value="1"/>
</dbReference>
<dbReference type="GO" id="GO:0005737">
    <property type="term" value="C:cytoplasm"/>
    <property type="evidence" value="ECO:0007669"/>
    <property type="project" value="TreeGrafter"/>
</dbReference>
<evidence type="ECO:0000256" key="6">
    <source>
        <dbReference type="SAM" id="MobiDB-lite"/>
    </source>
</evidence>
<keyword evidence="1" id="KW-0596">Phosphopantetheine</keyword>
<dbReference type="InterPro" id="IPR049551">
    <property type="entry name" value="PKS_DH_C"/>
</dbReference>
<evidence type="ECO:0000256" key="3">
    <source>
        <dbReference type="ARBA" id="ARBA00022679"/>
    </source>
</evidence>
<sequence>MNSFDDGRSGSEPIAVVGMACRLPGARSPRELWDLLRRGENAISEIPADRFPVEEVFHPAPGTPGKLSSRYGGFVTGIDEFDAEFFGISPREAAAMDPQHRLAMETAWEAFEDAGLTLEQMPGLTGSVFMGVITSDYWDRQSGVVDELDVHTVAGSTRGGNAGRISYALNLTGMSVALDAACSSSLVAVKLAVESLRAGSCDLAFAGGVNAILTPDHAIGFSQGSMMAPDGQCKTFDARADGYVRSEGVGIVVLKTLSRALADGDRIHALIRGGAASNDGHGESFMAPQAAGQAAGLEAAYRDAGVDPLSVAYVEAHGTGTSAGDPVEIAALDAVLGRGRPADRPLLVGSVKTNLGHTEGAAGVTGLIKAVLCVKYGRLPASLNFSTPSPAIPWDRTAVRVCDRDQAWPEQDGPRRAGVSSFGITGTNVHIVVEEPPAPRPEDGDGDGEPGETSGRGDRPVLLPVSARTPKALAELAGRYRDLLVSAETPLHRVAAAAGVRRSHHDFRLAVVAGTREEAAARLDAFARGDRPDGTCSGEAEESERGHRTAWVFPGQGAQWAGMGRDLLAAEPVFAAAVAECEQAMRPYTDWSLTGELTAGPEESRLARIDVAQPVIFAVQVALARLWRSWGFEPDAVVGHSMGEVAAAHVAGILSLDDAARIICGRSRIIRTTSGRGAMAAVELTAGRAGELAAAGGGRLALAVHNAPASCVLAGDPEAIDAVLRDLEAEGVFGRRVQVDIASHSPQMDPLRGPLLELLAPLRPQDGTVPMWSTVTGRFQRGAEMGAEYWADNLRLPVLFADAVQGLAEAGFDTFVEFSPNPLLTRAVQQNLRHTGAAGTAVTVLTRETPGPAAVREAVAELYAAGRAVDFGRMQPYGSHRGAQAGRARVELPAYPWQHERYWRTPGRAEKGRTASAYGTGHPVAGEALRLAPGDRLVWDFDLDLDRLPYLLDHRVHEMPVLPGAAYHELALACGLEAYAGGPFQVEELTMERALFLTPGTPQRVQAALDGADGDGGRRWTLYTAEPAPAGAPDEWARAATALLRPLAADEGGPEGIDVSDLSAYPGRLDVAGHYAASRRRGIEQSGAFQGVAALHRGDGAVLAELTVHKGVAAGSERYLLHPALLDSALQPLMTLLDTAGAEQDTYLPVRTGVCRFHARPEAGRRLFSRAVRTSPEGERDLVEGDVLVTDDAGRPLVSVTGFRLRRLASDLPEVVERKARRLLYGTHWQELEAPAAPAPEAGGGPGDWLVVGDSPAGERLCALFAEHGGRAVLVRPGDGYRWIDAGNRVLDPGSEDDWRRLVKEQTEAGAWPPRAVVHLSAPGTAGPTGTAAVQAAGAVAGAEAVDGCFGVLNLVKTLAADGAQPAPRLWLVTSAAQAPEGTEDVDPGQTAVWGLGRVVPYEHPELRCSLVDLPAAPGEAVLRALRDEILTGGQETELVLRTGSRRAARLRHRPLPAAQPVPVSSGATYLIAGGFGGVGLLTAEWLAAHGARHLVLVGRSGAPAEARDRIAALTAAGVEVFEAAADITRREDLAGLLDGIARRMPPLRGVVDSAVVLDDGTLAQLDRARFFAPMPPKVAGAWYLHELTRDLPLDFFLLYSSAASLIGSPGQGNYSTANAYLDGLAQHRRARGLPALSVNWGQWAATGQVAKADKDLRLAERGFDGFAPEDALAILGRLLADPPVQAGVMSFDPARWTHYFPALRSASLLRELVQESPADGTAAPALTREALAGCAPEEAGRLVVDYLCAQVAAVVQLPREKVDGAQRLHRLGFDSLMAVQLRNRVALDLEVSLPVAVLLQRRSIADLGALLLTRIGDPDASGDGRG</sequence>
<feature type="domain" description="Ketosynthase family 3 (KS3)" evidence="8">
    <location>
        <begin position="11"/>
        <end position="435"/>
    </location>
</feature>
<feature type="domain" description="Carrier" evidence="7">
    <location>
        <begin position="1739"/>
        <end position="1816"/>
    </location>
</feature>
<dbReference type="InterPro" id="IPR020807">
    <property type="entry name" value="PKS_DH"/>
</dbReference>
<reference evidence="11" key="2">
    <citation type="submission" date="2016-04" db="EMBL/GenBank/DDBJ databases">
        <title>Planomonospora sphaerica JCM9374 whole genome shotgun sequence.</title>
        <authorList>
            <person name="Suzuki T."/>
            <person name="Dohra H."/>
            <person name="Kodani S."/>
        </authorList>
    </citation>
    <scope>NUCLEOTIDE SEQUENCE [LARGE SCALE GENOMIC DNA]</scope>
    <source>
        <strain evidence="11">JCM 9374</strain>
    </source>
</reference>
<dbReference type="PANTHER" id="PTHR43775:SF37">
    <property type="entry name" value="SI:DKEY-61P9.11"/>
    <property type="match status" value="1"/>
</dbReference>
<dbReference type="PROSITE" id="PS50075">
    <property type="entry name" value="CARRIER"/>
    <property type="match status" value="1"/>
</dbReference>
<evidence type="ECO:0000256" key="1">
    <source>
        <dbReference type="ARBA" id="ARBA00022450"/>
    </source>
</evidence>
<feature type="region of interest" description="N-terminal hotdog fold" evidence="5">
    <location>
        <begin position="922"/>
        <end position="1051"/>
    </location>
</feature>
<dbReference type="InterPro" id="IPR016035">
    <property type="entry name" value="Acyl_Trfase/lysoPLipase"/>
</dbReference>
<dbReference type="SMART" id="SM00823">
    <property type="entry name" value="PKS_PP"/>
    <property type="match status" value="1"/>
</dbReference>
<keyword evidence="11" id="KW-1185">Reference proteome</keyword>
<dbReference type="InterPro" id="IPR013968">
    <property type="entry name" value="PKS_KR"/>
</dbReference>
<evidence type="ECO:0000259" key="9">
    <source>
        <dbReference type="PROSITE" id="PS52019"/>
    </source>
</evidence>
<dbReference type="Proteomes" id="UP000077701">
    <property type="component" value="Unassembled WGS sequence"/>
</dbReference>
<evidence type="ECO:0000259" key="7">
    <source>
        <dbReference type="PROSITE" id="PS50075"/>
    </source>
</evidence>
<feature type="domain" description="PKS/mFAS DH" evidence="9">
    <location>
        <begin position="922"/>
        <end position="1214"/>
    </location>
</feature>
<dbReference type="PANTHER" id="PTHR43775">
    <property type="entry name" value="FATTY ACID SYNTHASE"/>
    <property type="match status" value="1"/>
</dbReference>
<dbReference type="Pfam" id="PF21089">
    <property type="entry name" value="PKS_DH_N"/>
    <property type="match status" value="1"/>
</dbReference>
<dbReference type="Gene3D" id="1.10.1200.10">
    <property type="entry name" value="ACP-like"/>
    <property type="match status" value="1"/>
</dbReference>
<dbReference type="PROSITE" id="PS52004">
    <property type="entry name" value="KS3_2"/>
    <property type="match status" value="1"/>
</dbReference>
<dbReference type="InterPro" id="IPR020806">
    <property type="entry name" value="PKS_PP-bd"/>
</dbReference>
<dbReference type="InterPro" id="IPR036291">
    <property type="entry name" value="NAD(P)-bd_dom_sf"/>
</dbReference>
<dbReference type="Gene3D" id="3.40.366.10">
    <property type="entry name" value="Malonyl-Coenzyme A Acyl Carrier Protein, domain 2"/>
    <property type="match status" value="1"/>
</dbReference>
<evidence type="ECO:0000313" key="10">
    <source>
        <dbReference type="EMBL" id="GAT64638.1"/>
    </source>
</evidence>
<dbReference type="InterPro" id="IPR042104">
    <property type="entry name" value="PKS_dehydratase_sf"/>
</dbReference>
<dbReference type="InterPro" id="IPR009081">
    <property type="entry name" value="PP-bd_ACP"/>
</dbReference>
<dbReference type="Pfam" id="PF08659">
    <property type="entry name" value="KR"/>
    <property type="match status" value="1"/>
</dbReference>
<dbReference type="Gene3D" id="3.30.70.3290">
    <property type="match status" value="1"/>
</dbReference>
<feature type="region of interest" description="C-terminal hotdog fold" evidence="5">
    <location>
        <begin position="1064"/>
        <end position="1214"/>
    </location>
</feature>
<dbReference type="InterPro" id="IPR014030">
    <property type="entry name" value="Ketoacyl_synth_N"/>
</dbReference>
<dbReference type="SMART" id="SM00826">
    <property type="entry name" value="PKS_DH"/>
    <property type="match status" value="1"/>
</dbReference>
<dbReference type="Pfam" id="PF16197">
    <property type="entry name" value="KAsynt_C_assoc"/>
    <property type="match status" value="1"/>
</dbReference>
<dbReference type="Pfam" id="PF00550">
    <property type="entry name" value="PP-binding"/>
    <property type="match status" value="1"/>
</dbReference>
<dbReference type="InterPro" id="IPR001227">
    <property type="entry name" value="Ac_transferase_dom_sf"/>
</dbReference>
<dbReference type="Pfam" id="PF14765">
    <property type="entry name" value="PS-DH"/>
    <property type="match status" value="1"/>
</dbReference>
<organism evidence="10 11">
    <name type="scientific">Planomonospora sphaerica</name>
    <dbReference type="NCBI Taxonomy" id="161355"/>
    <lineage>
        <taxon>Bacteria</taxon>
        <taxon>Bacillati</taxon>
        <taxon>Actinomycetota</taxon>
        <taxon>Actinomycetes</taxon>
        <taxon>Streptosporangiales</taxon>
        <taxon>Streptosporangiaceae</taxon>
        <taxon>Planomonospora</taxon>
    </lineage>
</organism>
<dbReference type="InterPro" id="IPR014043">
    <property type="entry name" value="Acyl_transferase_dom"/>
</dbReference>
<dbReference type="InterPro" id="IPR014031">
    <property type="entry name" value="Ketoacyl_synth_C"/>
</dbReference>
<dbReference type="InterPro" id="IPR020841">
    <property type="entry name" value="PKS_Beta-ketoAc_synthase_dom"/>
</dbReference>
<dbReference type="GO" id="GO:0071770">
    <property type="term" value="P:DIM/DIP cell wall layer assembly"/>
    <property type="evidence" value="ECO:0007669"/>
    <property type="project" value="TreeGrafter"/>
</dbReference>
<evidence type="ECO:0000256" key="4">
    <source>
        <dbReference type="ARBA" id="ARBA00023315"/>
    </source>
</evidence>
<accession>A0A171B404</accession>
<dbReference type="FunFam" id="3.40.47.10:FF:000019">
    <property type="entry name" value="Polyketide synthase type I"/>
    <property type="match status" value="1"/>
</dbReference>
<dbReference type="CDD" id="cd00833">
    <property type="entry name" value="PKS"/>
    <property type="match status" value="1"/>
</dbReference>
<dbReference type="InterPro" id="IPR036736">
    <property type="entry name" value="ACP-like_sf"/>
</dbReference>
<gene>
    <name evidence="10" type="ORF">PS9374_00268</name>
</gene>
<feature type="region of interest" description="Disordered" evidence="6">
    <location>
        <begin position="434"/>
        <end position="462"/>
    </location>
</feature>
<protein>
    <submittedName>
        <fullName evidence="10">6-deoxyerythronolide-B synthase</fullName>
    </submittedName>
</protein>
<dbReference type="Gene3D" id="3.10.129.110">
    <property type="entry name" value="Polyketide synthase dehydratase"/>
    <property type="match status" value="1"/>
</dbReference>
<dbReference type="PROSITE" id="PS00606">
    <property type="entry name" value="KS3_1"/>
    <property type="match status" value="1"/>
</dbReference>
<dbReference type="SMART" id="SM00825">
    <property type="entry name" value="PKS_KS"/>
    <property type="match status" value="1"/>
</dbReference>
<keyword evidence="3" id="KW-0808">Transferase</keyword>
<reference evidence="10 11" key="1">
    <citation type="journal article" date="2016" name="Genome Announc.">
        <title>Draft Genome Sequence of Planomonospora sphaerica JCM9374, a Rare Actinomycete.</title>
        <authorList>
            <person name="Dohra H."/>
            <person name="Suzuki T."/>
            <person name="Inoue Y."/>
            <person name="Kodani S."/>
        </authorList>
    </citation>
    <scope>NUCLEOTIDE SEQUENCE [LARGE SCALE GENOMIC DNA]</scope>
    <source>
        <strain evidence="10 11">JCM 9374</strain>
    </source>
</reference>
<dbReference type="GO" id="GO:0004315">
    <property type="term" value="F:3-oxoacyl-[acyl-carrier-protein] synthase activity"/>
    <property type="evidence" value="ECO:0007669"/>
    <property type="project" value="InterPro"/>
</dbReference>
<dbReference type="GO" id="GO:0006633">
    <property type="term" value="P:fatty acid biosynthetic process"/>
    <property type="evidence" value="ECO:0007669"/>
    <property type="project" value="InterPro"/>
</dbReference>
<keyword evidence="4" id="KW-0012">Acyltransferase</keyword>
<evidence type="ECO:0000256" key="2">
    <source>
        <dbReference type="ARBA" id="ARBA00022553"/>
    </source>
</evidence>
<feature type="active site" description="Proton donor; for dehydratase activity" evidence="5">
    <location>
        <position position="1127"/>
    </location>
</feature>
<evidence type="ECO:0000259" key="8">
    <source>
        <dbReference type="PROSITE" id="PS52004"/>
    </source>
</evidence>
<dbReference type="PROSITE" id="PS52019">
    <property type="entry name" value="PKS_MFAS_DH"/>
    <property type="match status" value="1"/>
</dbReference>
<comment type="caution">
    <text evidence="10">The sequence shown here is derived from an EMBL/GenBank/DDBJ whole genome shotgun (WGS) entry which is preliminary data.</text>
</comment>
<dbReference type="InterPro" id="IPR016039">
    <property type="entry name" value="Thiolase-like"/>
</dbReference>
<evidence type="ECO:0000256" key="5">
    <source>
        <dbReference type="PROSITE-ProRule" id="PRU01363"/>
    </source>
</evidence>
<evidence type="ECO:0000313" key="11">
    <source>
        <dbReference type="Proteomes" id="UP000077701"/>
    </source>
</evidence>
<dbReference type="InterPro" id="IPR006162">
    <property type="entry name" value="Ppantetheine_attach_site"/>
</dbReference>
<dbReference type="InterPro" id="IPR018201">
    <property type="entry name" value="Ketoacyl_synth_AS"/>
</dbReference>
<feature type="active site" description="Proton acceptor; for dehydratase activity" evidence="5">
    <location>
        <position position="954"/>
    </location>
</feature>
<proteinExistence type="predicted"/>
<dbReference type="SUPFAM" id="SSF47336">
    <property type="entry name" value="ACP-like"/>
    <property type="match status" value="1"/>
</dbReference>
<dbReference type="InterPro" id="IPR049900">
    <property type="entry name" value="PKS_mFAS_DH"/>
</dbReference>
<dbReference type="InterPro" id="IPR016036">
    <property type="entry name" value="Malonyl_transacylase_ACP-bd"/>
</dbReference>
<dbReference type="EMBL" id="BDCX01000001">
    <property type="protein sequence ID" value="GAT64638.1"/>
    <property type="molecule type" value="Genomic_DNA"/>
</dbReference>
<dbReference type="SUPFAM" id="SSF51735">
    <property type="entry name" value="NAD(P)-binding Rossmann-fold domains"/>
    <property type="match status" value="2"/>
</dbReference>
<dbReference type="PROSITE" id="PS00012">
    <property type="entry name" value="PHOSPHOPANTETHEINE"/>
    <property type="match status" value="1"/>
</dbReference>
<dbReference type="Pfam" id="PF02801">
    <property type="entry name" value="Ketoacyl-synt_C"/>
    <property type="match status" value="1"/>
</dbReference>
<dbReference type="RefSeq" id="WP_068894019.1">
    <property type="nucleotide sequence ID" value="NZ_BDCX01000001.1"/>
</dbReference>
<dbReference type="FunFam" id="3.40.366.10:FF:000002">
    <property type="entry name" value="Probable polyketide synthase 2"/>
    <property type="match status" value="1"/>
</dbReference>
<dbReference type="InterPro" id="IPR032821">
    <property type="entry name" value="PKS_assoc"/>
</dbReference>
<dbReference type="SMART" id="SM00827">
    <property type="entry name" value="PKS_AT"/>
    <property type="match status" value="1"/>
</dbReference>
<dbReference type="InterPro" id="IPR057326">
    <property type="entry name" value="KR_dom"/>
</dbReference>
<dbReference type="SUPFAM" id="SSF53901">
    <property type="entry name" value="Thiolase-like"/>
    <property type="match status" value="1"/>
</dbReference>
<dbReference type="GO" id="GO:0004312">
    <property type="term" value="F:fatty acid synthase activity"/>
    <property type="evidence" value="ECO:0007669"/>
    <property type="project" value="TreeGrafter"/>
</dbReference>